<sequence length="361" mass="41704">MSPQKESSPLLQDFDKTVETPDTKAEDDIRKEYSIDPKYTEIILQPFEYYQKLPSKNIRRKIADIFNYWYRCSKEDIDRASTAMHGLHNASLIIDDIEDGSDMRRGQPAAHIQFGVPLALNAANYVYFDSVKRIIEEKNDEATPEDRLKATLEFVNAMMVMHVAQGMEIFWRDENLKGTNSKDSKTFQHIPTEQEYFDIIVKKTAGQFVMLSESLKERSKTLYKDQPALSAHVLASSMGYHFQIRDDLLNLISNTYEAGKGFCEDITEGKYSFPIIYTLNRYHEKDGIGIDKAARLLEILRMRTTDRALKKEAYDIIEESGAFEYTKNVLREYHGKIGREVLRLGGNPVFVEHMDIFAEVF</sequence>
<evidence type="ECO:0000256" key="3">
    <source>
        <dbReference type="RuleBase" id="RU004466"/>
    </source>
</evidence>
<feature type="compositionally biased region" description="Polar residues" evidence="4">
    <location>
        <begin position="1"/>
        <end position="10"/>
    </location>
</feature>
<dbReference type="PROSITE" id="PS00444">
    <property type="entry name" value="POLYPRENYL_SYNTHASE_2"/>
    <property type="match status" value="1"/>
</dbReference>
<dbReference type="Gene3D" id="1.10.600.10">
    <property type="entry name" value="Farnesyl Diphosphate Synthase"/>
    <property type="match status" value="1"/>
</dbReference>
<dbReference type="GO" id="GO:0008299">
    <property type="term" value="P:isoprenoid biosynthetic process"/>
    <property type="evidence" value="ECO:0007669"/>
    <property type="project" value="InterPro"/>
</dbReference>
<comment type="similarity">
    <text evidence="3">Belongs to the FPP/GGPP synthase family.</text>
</comment>
<evidence type="ECO:0000313" key="6">
    <source>
        <dbReference type="Proteomes" id="UP000198287"/>
    </source>
</evidence>
<feature type="region of interest" description="Disordered" evidence="4">
    <location>
        <begin position="1"/>
        <end position="27"/>
    </location>
</feature>
<organism evidence="5 6">
    <name type="scientific">Folsomia candida</name>
    <name type="common">Springtail</name>
    <dbReference type="NCBI Taxonomy" id="158441"/>
    <lineage>
        <taxon>Eukaryota</taxon>
        <taxon>Metazoa</taxon>
        <taxon>Ecdysozoa</taxon>
        <taxon>Arthropoda</taxon>
        <taxon>Hexapoda</taxon>
        <taxon>Collembola</taxon>
        <taxon>Entomobryomorpha</taxon>
        <taxon>Isotomoidea</taxon>
        <taxon>Isotomidae</taxon>
        <taxon>Proisotominae</taxon>
        <taxon>Folsomia</taxon>
    </lineage>
</organism>
<keyword evidence="2" id="KW-0460">Magnesium</keyword>
<feature type="compositionally biased region" description="Basic and acidic residues" evidence="4">
    <location>
        <begin position="13"/>
        <end position="27"/>
    </location>
</feature>
<dbReference type="InterPro" id="IPR000092">
    <property type="entry name" value="Polyprenyl_synt"/>
</dbReference>
<keyword evidence="3" id="KW-0808">Transferase</keyword>
<proteinExistence type="inferred from homology"/>
<name>A0A226EDL2_FOLCA</name>
<protein>
    <submittedName>
        <fullName evidence="5">Geranylgeranyl pyrophosphate synthase</fullName>
    </submittedName>
</protein>
<keyword evidence="1" id="KW-0479">Metal-binding</keyword>
<dbReference type="Proteomes" id="UP000198287">
    <property type="component" value="Unassembled WGS sequence"/>
</dbReference>
<dbReference type="PANTHER" id="PTHR12001">
    <property type="entry name" value="GERANYLGERANYL PYROPHOSPHATE SYNTHASE"/>
    <property type="match status" value="1"/>
</dbReference>
<dbReference type="GO" id="GO:0004659">
    <property type="term" value="F:prenyltransferase activity"/>
    <property type="evidence" value="ECO:0007669"/>
    <property type="project" value="InterPro"/>
</dbReference>
<dbReference type="GO" id="GO:0042811">
    <property type="term" value="P:pheromone biosynthetic process"/>
    <property type="evidence" value="ECO:0007669"/>
    <property type="project" value="UniProtKB-ARBA"/>
</dbReference>
<dbReference type="PROSITE" id="PS00723">
    <property type="entry name" value="POLYPRENYL_SYNTHASE_1"/>
    <property type="match status" value="1"/>
</dbReference>
<keyword evidence="6" id="KW-1185">Reference proteome</keyword>
<gene>
    <name evidence="5" type="ORF">Fcan01_11085</name>
</gene>
<dbReference type="SUPFAM" id="SSF48576">
    <property type="entry name" value="Terpenoid synthases"/>
    <property type="match status" value="1"/>
</dbReference>
<dbReference type="AlphaFoldDB" id="A0A226EDL2"/>
<evidence type="ECO:0000256" key="2">
    <source>
        <dbReference type="ARBA" id="ARBA00022842"/>
    </source>
</evidence>
<dbReference type="EMBL" id="LNIX01000005">
    <property type="protein sequence ID" value="OXA54766.1"/>
    <property type="molecule type" value="Genomic_DNA"/>
</dbReference>
<dbReference type="InterPro" id="IPR033749">
    <property type="entry name" value="Polyprenyl_synt_CS"/>
</dbReference>
<dbReference type="GO" id="GO:0046872">
    <property type="term" value="F:metal ion binding"/>
    <property type="evidence" value="ECO:0007669"/>
    <property type="project" value="UniProtKB-KW"/>
</dbReference>
<accession>A0A226EDL2</accession>
<dbReference type="InterPro" id="IPR008949">
    <property type="entry name" value="Isoprenoid_synthase_dom_sf"/>
</dbReference>
<evidence type="ECO:0000313" key="5">
    <source>
        <dbReference type="EMBL" id="OXA54766.1"/>
    </source>
</evidence>
<dbReference type="OrthoDB" id="6921389at2759"/>
<dbReference type="PANTHER" id="PTHR12001:SF44">
    <property type="entry name" value="GERANYLGERANYL PYROPHOSPHATE SYNTHASE"/>
    <property type="match status" value="1"/>
</dbReference>
<evidence type="ECO:0000256" key="1">
    <source>
        <dbReference type="ARBA" id="ARBA00022723"/>
    </source>
</evidence>
<evidence type="ECO:0000256" key="4">
    <source>
        <dbReference type="SAM" id="MobiDB-lite"/>
    </source>
</evidence>
<dbReference type="STRING" id="158441.A0A226EDL2"/>
<dbReference type="Pfam" id="PF00348">
    <property type="entry name" value="polyprenyl_synt"/>
    <property type="match status" value="1"/>
</dbReference>
<comment type="caution">
    <text evidence="5">The sequence shown here is derived from an EMBL/GenBank/DDBJ whole genome shotgun (WGS) entry which is preliminary data.</text>
</comment>
<dbReference type="SFLD" id="SFLDS00005">
    <property type="entry name" value="Isoprenoid_Synthase_Type_I"/>
    <property type="match status" value="1"/>
</dbReference>
<reference evidence="5 6" key="1">
    <citation type="submission" date="2015-12" db="EMBL/GenBank/DDBJ databases">
        <title>The genome of Folsomia candida.</title>
        <authorList>
            <person name="Faddeeva A."/>
            <person name="Derks M.F."/>
            <person name="Anvar Y."/>
            <person name="Smit S."/>
            <person name="Van Straalen N."/>
            <person name="Roelofs D."/>
        </authorList>
    </citation>
    <scope>NUCLEOTIDE SEQUENCE [LARGE SCALE GENOMIC DNA]</scope>
    <source>
        <strain evidence="5 6">VU population</strain>
        <tissue evidence="5">Whole body</tissue>
    </source>
</reference>